<feature type="transmembrane region" description="Helical" evidence="1">
    <location>
        <begin position="45"/>
        <end position="63"/>
    </location>
</feature>
<evidence type="ECO:0000256" key="1">
    <source>
        <dbReference type="SAM" id="Phobius"/>
    </source>
</evidence>
<feature type="transmembrane region" description="Helical" evidence="1">
    <location>
        <begin position="20"/>
        <end position="39"/>
    </location>
</feature>
<gene>
    <name evidence="2" type="ORF">C0601_04450</name>
</gene>
<feature type="transmembrane region" description="Helical" evidence="1">
    <location>
        <begin position="75"/>
        <end position="95"/>
    </location>
</feature>
<organism evidence="2 3">
    <name type="scientific">Muiribacterium halophilum</name>
    <dbReference type="NCBI Taxonomy" id="2053465"/>
    <lineage>
        <taxon>Bacteria</taxon>
        <taxon>Candidatus Muiribacteriota</taxon>
        <taxon>Candidatus Muiribacteriia</taxon>
        <taxon>Candidatus Muiribacteriales</taxon>
        <taxon>Candidatus Muiribacteriaceae</taxon>
        <taxon>Candidatus Muiribacterium</taxon>
    </lineage>
</organism>
<comment type="caution">
    <text evidence="2">The sequence shown here is derived from an EMBL/GenBank/DDBJ whole genome shotgun (WGS) entry which is preliminary data.</text>
</comment>
<dbReference type="Proteomes" id="UP000234857">
    <property type="component" value="Unassembled WGS sequence"/>
</dbReference>
<dbReference type="AlphaFoldDB" id="A0A2N5ZIP3"/>
<keyword evidence="1" id="KW-0812">Transmembrane</keyword>
<keyword evidence="1" id="KW-1133">Transmembrane helix</keyword>
<feature type="transmembrane region" description="Helical" evidence="1">
    <location>
        <begin position="101"/>
        <end position="119"/>
    </location>
</feature>
<proteinExistence type="predicted"/>
<sequence>MFKIYHIYTKIGIINNFKVWIVLFGLSSVLFLTLGLVLAVFDQDYFNSARFLIASGLNFYSFFKIKKLRPDLEPYIKSIYFGFILTGLGINFGSERILPDIVYYIGIFMFVVGIINYNLKIRKQNKDQ</sequence>
<reference evidence="2 3" key="1">
    <citation type="submission" date="2017-11" db="EMBL/GenBank/DDBJ databases">
        <title>Genome-resolved metagenomics identifies genetic mobility, metabolic interactions, and unexpected diversity in perchlorate-reducing communities.</title>
        <authorList>
            <person name="Barnum T.P."/>
            <person name="Figueroa I.A."/>
            <person name="Carlstrom C.I."/>
            <person name="Lucas L.N."/>
            <person name="Engelbrektson A.L."/>
            <person name="Coates J.D."/>
        </authorList>
    </citation>
    <scope>NUCLEOTIDE SEQUENCE [LARGE SCALE GENOMIC DNA]</scope>
    <source>
        <strain evidence="2">BM706</strain>
    </source>
</reference>
<accession>A0A2N5ZIP3</accession>
<protein>
    <submittedName>
        <fullName evidence="2">Uncharacterized protein</fullName>
    </submittedName>
</protein>
<name>A0A2N5ZIP3_MUIH1</name>
<keyword evidence="1" id="KW-0472">Membrane</keyword>
<evidence type="ECO:0000313" key="3">
    <source>
        <dbReference type="Proteomes" id="UP000234857"/>
    </source>
</evidence>
<dbReference type="EMBL" id="PKTG01000062">
    <property type="protein sequence ID" value="PLX18472.1"/>
    <property type="molecule type" value="Genomic_DNA"/>
</dbReference>
<evidence type="ECO:0000313" key="2">
    <source>
        <dbReference type="EMBL" id="PLX18472.1"/>
    </source>
</evidence>